<reference evidence="1" key="1">
    <citation type="submission" date="2021-06" db="EMBL/GenBank/DDBJ databases">
        <authorList>
            <person name="Kallberg Y."/>
            <person name="Tangrot J."/>
            <person name="Rosling A."/>
        </authorList>
    </citation>
    <scope>NUCLEOTIDE SEQUENCE</scope>
    <source>
        <strain evidence="1">IN212</strain>
    </source>
</reference>
<comment type="caution">
    <text evidence="1">The sequence shown here is derived from an EMBL/GenBank/DDBJ whole genome shotgun (WGS) entry which is preliminary data.</text>
</comment>
<dbReference type="EMBL" id="CAJVPZ010001534">
    <property type="protein sequence ID" value="CAG8494521.1"/>
    <property type="molecule type" value="Genomic_DNA"/>
</dbReference>
<dbReference type="Proteomes" id="UP000789396">
    <property type="component" value="Unassembled WGS sequence"/>
</dbReference>
<accession>A0A9N8WRQ8</accession>
<feature type="non-terminal residue" evidence="1">
    <location>
        <position position="1"/>
    </location>
</feature>
<dbReference type="AlphaFoldDB" id="A0A9N8WRQ8"/>
<organism evidence="1 2">
    <name type="scientific">Racocetra fulgida</name>
    <dbReference type="NCBI Taxonomy" id="60492"/>
    <lineage>
        <taxon>Eukaryota</taxon>
        <taxon>Fungi</taxon>
        <taxon>Fungi incertae sedis</taxon>
        <taxon>Mucoromycota</taxon>
        <taxon>Glomeromycotina</taxon>
        <taxon>Glomeromycetes</taxon>
        <taxon>Diversisporales</taxon>
        <taxon>Gigasporaceae</taxon>
        <taxon>Racocetra</taxon>
    </lineage>
</organism>
<protein>
    <submittedName>
        <fullName evidence="1">8461_t:CDS:1</fullName>
    </submittedName>
</protein>
<evidence type="ECO:0000313" key="1">
    <source>
        <dbReference type="EMBL" id="CAG8494521.1"/>
    </source>
</evidence>
<proteinExistence type="predicted"/>
<dbReference type="Gene3D" id="3.40.462.20">
    <property type="match status" value="1"/>
</dbReference>
<name>A0A9N8WRQ8_9GLOM</name>
<keyword evidence="2" id="KW-1185">Reference proteome</keyword>
<evidence type="ECO:0000313" key="2">
    <source>
        <dbReference type="Proteomes" id="UP000789396"/>
    </source>
</evidence>
<dbReference type="OrthoDB" id="2420582at2759"/>
<sequence>MSNQAVEIIHKYNQTDNSTTVQTVYLGPKNEAQKCLKNFLDESRPNPISDSSYRMVDWFVSITNNNNATDESKLYEYIEMKDKDERKPVKLKSFYVNTPGLPDKG</sequence>
<gene>
    <name evidence="1" type="ORF">RFULGI_LOCUS2141</name>
</gene>